<reference evidence="16" key="1">
    <citation type="submission" date="2018-06" db="EMBL/GenBank/DDBJ databases">
        <title>Paenibacillus xerothermodurans sp. nov. an extremely dry heat resistant spore forming bacterium isolated from the soil of Cape Canaveral, Florida.</title>
        <authorList>
            <person name="Seuylemezian A."/>
            <person name="Kaur N."/>
            <person name="Patil P."/>
            <person name="Patil P."/>
            <person name="Mayilraj S."/>
            <person name="Vaishampayan P."/>
        </authorList>
    </citation>
    <scope>NUCLEOTIDE SEQUENCE [LARGE SCALE GENOMIC DNA]</scope>
    <source>
        <strain evidence="16">ATCC 27380</strain>
    </source>
</reference>
<protein>
    <recommendedName>
        <fullName evidence="3">histidine kinase</fullName>
        <ecNumber evidence="3">2.7.13.3</ecNumber>
    </recommendedName>
</protein>
<dbReference type="GO" id="GO:0005524">
    <property type="term" value="F:ATP binding"/>
    <property type="evidence" value="ECO:0007669"/>
    <property type="project" value="UniProtKB-KW"/>
</dbReference>
<sequence>MWELLRQLAENMGMIVTIAFLLTRIKSFHLIFRKGLNRQSKVIILITFAIFGIVSHYIGINIMTDHLALTAWNWGVSNGHSSIANTSPVAMVMGGLLGGPLIGMGIALVIGGYRFLYGGIADWATLGSFLVLGLLAGWAGVYLRKRAKVGPLSALVVAFMLEFVHMAILLFLPQPNVLALQLVSLIAVPMITINSLGVWIFALIIENVLREEAKARAVETHKTLLIADKTLPYFRQGLHSAASGEAASIIHQHSGADAIGITNRLDIIAFAGGTQDDHGACEQLLQPFIRRALDTGDRAVFKEQDQAAEEQDKTPYAMVIILPLVVAGEPVGALLMYYRKSQPISEAEEELAEGLSKLFSTQLELGEVERQKKLLMDAEIKALQAQVNPHFLFNSINTLVAVCRSDPMLARKLLLDLGTYFRSNLQGATQLLIPLHKELEHVHAYLALEQARFPGSYCLNVHVEPGLEETLIPPFTLQPLVENSIRHGFAGRRRGGMVAINIHLDQGNVVVRVSDNGRGIDEDRLRQLGHSVVESQKGTGTALHNIKERLQGLYGSEAPMKIVSQPDAGTQVELRFPRTDGGENGHADGFLGGGRIVC</sequence>
<dbReference type="PROSITE" id="PS50109">
    <property type="entry name" value="HIS_KIN"/>
    <property type="match status" value="1"/>
</dbReference>
<dbReference type="InterPro" id="IPR011620">
    <property type="entry name" value="Sig_transdc_His_kinase_LytS_TM"/>
</dbReference>
<keyword evidence="11 14" id="KW-1133">Transmembrane helix</keyword>
<dbReference type="GO" id="GO:0000155">
    <property type="term" value="F:phosphorelay sensor kinase activity"/>
    <property type="evidence" value="ECO:0007669"/>
    <property type="project" value="InterPro"/>
</dbReference>
<gene>
    <name evidence="16" type="ORF">CBW46_008610</name>
</gene>
<feature type="domain" description="Histidine kinase" evidence="15">
    <location>
        <begin position="477"/>
        <end position="580"/>
    </location>
</feature>
<evidence type="ECO:0000256" key="11">
    <source>
        <dbReference type="ARBA" id="ARBA00022989"/>
    </source>
</evidence>
<proteinExistence type="predicted"/>
<feature type="transmembrane region" description="Helical" evidence="14">
    <location>
        <begin position="44"/>
        <end position="69"/>
    </location>
</feature>
<keyword evidence="9 16" id="KW-0418">Kinase</keyword>
<dbReference type="PANTHER" id="PTHR34220:SF7">
    <property type="entry name" value="SENSOR HISTIDINE KINASE YPDA"/>
    <property type="match status" value="1"/>
</dbReference>
<keyword evidence="6" id="KW-0808">Transferase</keyword>
<dbReference type="InterPro" id="IPR003018">
    <property type="entry name" value="GAF"/>
</dbReference>
<feature type="transmembrane region" description="Helical" evidence="14">
    <location>
        <begin position="179"/>
        <end position="205"/>
    </location>
</feature>
<organism evidence="16 17">
    <name type="scientific">Paenibacillus xerothermodurans</name>
    <dbReference type="NCBI Taxonomy" id="1977292"/>
    <lineage>
        <taxon>Bacteria</taxon>
        <taxon>Bacillati</taxon>
        <taxon>Bacillota</taxon>
        <taxon>Bacilli</taxon>
        <taxon>Bacillales</taxon>
        <taxon>Paenibacillaceae</taxon>
        <taxon>Paenibacillus</taxon>
    </lineage>
</organism>
<dbReference type="AlphaFoldDB" id="A0A2W1NUH5"/>
<evidence type="ECO:0000256" key="7">
    <source>
        <dbReference type="ARBA" id="ARBA00022692"/>
    </source>
</evidence>
<dbReference type="EC" id="2.7.13.3" evidence="3"/>
<keyword evidence="12" id="KW-0902">Two-component regulatory system</keyword>
<evidence type="ECO:0000256" key="9">
    <source>
        <dbReference type="ARBA" id="ARBA00022777"/>
    </source>
</evidence>
<dbReference type="InterPro" id="IPR005467">
    <property type="entry name" value="His_kinase_dom"/>
</dbReference>
<dbReference type="SUPFAM" id="SSF55781">
    <property type="entry name" value="GAF domain-like"/>
    <property type="match status" value="1"/>
</dbReference>
<dbReference type="EMBL" id="NHRJ02000003">
    <property type="protein sequence ID" value="PZE21406.1"/>
    <property type="molecule type" value="Genomic_DNA"/>
</dbReference>
<evidence type="ECO:0000256" key="5">
    <source>
        <dbReference type="ARBA" id="ARBA00022553"/>
    </source>
</evidence>
<dbReference type="SMART" id="SM00387">
    <property type="entry name" value="HATPase_c"/>
    <property type="match status" value="1"/>
</dbReference>
<name>A0A2W1NUH5_PAEXE</name>
<evidence type="ECO:0000313" key="17">
    <source>
        <dbReference type="Proteomes" id="UP000214746"/>
    </source>
</evidence>
<evidence type="ECO:0000256" key="4">
    <source>
        <dbReference type="ARBA" id="ARBA00022475"/>
    </source>
</evidence>
<dbReference type="InterPro" id="IPR029016">
    <property type="entry name" value="GAF-like_dom_sf"/>
</dbReference>
<dbReference type="InterPro" id="IPR036890">
    <property type="entry name" value="HATPase_C_sf"/>
</dbReference>
<dbReference type="SUPFAM" id="SSF55874">
    <property type="entry name" value="ATPase domain of HSP90 chaperone/DNA topoisomerase II/histidine kinase"/>
    <property type="match status" value="1"/>
</dbReference>
<dbReference type="OrthoDB" id="9776552at2"/>
<feature type="transmembrane region" description="Helical" evidence="14">
    <location>
        <begin position="89"/>
        <end position="111"/>
    </location>
</feature>
<dbReference type="Pfam" id="PF15714">
    <property type="entry name" value="SpoVT_C"/>
    <property type="match status" value="1"/>
</dbReference>
<keyword evidence="5" id="KW-0597">Phosphoprotein</keyword>
<dbReference type="Pfam" id="PF02518">
    <property type="entry name" value="HATPase_c"/>
    <property type="match status" value="1"/>
</dbReference>
<feature type="transmembrane region" description="Helical" evidence="14">
    <location>
        <begin position="149"/>
        <end position="172"/>
    </location>
</feature>
<evidence type="ECO:0000313" key="16">
    <source>
        <dbReference type="EMBL" id="PZE21406.1"/>
    </source>
</evidence>
<dbReference type="Pfam" id="PF06580">
    <property type="entry name" value="His_kinase"/>
    <property type="match status" value="1"/>
</dbReference>
<keyword evidence="7 14" id="KW-0812">Transmembrane</keyword>
<dbReference type="InterPro" id="IPR010559">
    <property type="entry name" value="Sig_transdc_His_kin_internal"/>
</dbReference>
<dbReference type="InterPro" id="IPR004358">
    <property type="entry name" value="Sig_transdc_His_kin-like_C"/>
</dbReference>
<evidence type="ECO:0000256" key="2">
    <source>
        <dbReference type="ARBA" id="ARBA00004651"/>
    </source>
</evidence>
<dbReference type="SMART" id="SM00065">
    <property type="entry name" value="GAF"/>
    <property type="match status" value="1"/>
</dbReference>
<keyword evidence="8" id="KW-0547">Nucleotide-binding</keyword>
<dbReference type="GO" id="GO:0005886">
    <property type="term" value="C:plasma membrane"/>
    <property type="evidence" value="ECO:0007669"/>
    <property type="project" value="UniProtKB-SubCell"/>
</dbReference>
<evidence type="ECO:0000256" key="14">
    <source>
        <dbReference type="SAM" id="Phobius"/>
    </source>
</evidence>
<dbReference type="PRINTS" id="PR00344">
    <property type="entry name" value="BCTRLSENSOR"/>
</dbReference>
<evidence type="ECO:0000256" key="1">
    <source>
        <dbReference type="ARBA" id="ARBA00000085"/>
    </source>
</evidence>
<dbReference type="InterPro" id="IPR050640">
    <property type="entry name" value="Bact_2-comp_sensor_kinase"/>
</dbReference>
<accession>A0A2W1NUH5</accession>
<evidence type="ECO:0000256" key="6">
    <source>
        <dbReference type="ARBA" id="ARBA00022679"/>
    </source>
</evidence>
<keyword evidence="13 14" id="KW-0472">Membrane</keyword>
<keyword evidence="4" id="KW-1003">Cell membrane</keyword>
<dbReference type="GO" id="GO:0071555">
    <property type="term" value="P:cell wall organization"/>
    <property type="evidence" value="ECO:0007669"/>
    <property type="project" value="InterPro"/>
</dbReference>
<dbReference type="RefSeq" id="WP_089199602.1">
    <property type="nucleotide sequence ID" value="NZ_NHRJ02000003.1"/>
</dbReference>
<dbReference type="PANTHER" id="PTHR34220">
    <property type="entry name" value="SENSOR HISTIDINE KINASE YPDA"/>
    <property type="match status" value="1"/>
</dbReference>
<dbReference type="Pfam" id="PF07694">
    <property type="entry name" value="5TM-5TMR_LYT"/>
    <property type="match status" value="1"/>
</dbReference>
<evidence type="ECO:0000256" key="13">
    <source>
        <dbReference type="ARBA" id="ARBA00023136"/>
    </source>
</evidence>
<dbReference type="Gene3D" id="3.30.565.10">
    <property type="entry name" value="Histidine kinase-like ATPase, C-terminal domain"/>
    <property type="match status" value="1"/>
</dbReference>
<feature type="transmembrane region" description="Helical" evidence="14">
    <location>
        <begin position="12"/>
        <end position="32"/>
    </location>
</feature>
<feature type="transmembrane region" description="Helical" evidence="14">
    <location>
        <begin position="123"/>
        <end position="143"/>
    </location>
</feature>
<evidence type="ECO:0000256" key="10">
    <source>
        <dbReference type="ARBA" id="ARBA00022840"/>
    </source>
</evidence>
<keyword evidence="10" id="KW-0067">ATP-binding</keyword>
<dbReference type="Proteomes" id="UP000214746">
    <property type="component" value="Unassembled WGS sequence"/>
</dbReference>
<evidence type="ECO:0000256" key="8">
    <source>
        <dbReference type="ARBA" id="ARBA00022741"/>
    </source>
</evidence>
<comment type="subcellular location">
    <subcellularLocation>
        <location evidence="2">Cell membrane</location>
        <topology evidence="2">Multi-pass membrane protein</topology>
    </subcellularLocation>
</comment>
<evidence type="ECO:0000256" key="12">
    <source>
        <dbReference type="ARBA" id="ARBA00023012"/>
    </source>
</evidence>
<evidence type="ECO:0000259" key="15">
    <source>
        <dbReference type="PROSITE" id="PS50109"/>
    </source>
</evidence>
<comment type="catalytic activity">
    <reaction evidence="1">
        <text>ATP + protein L-histidine = ADP + protein N-phospho-L-histidine.</text>
        <dbReference type="EC" id="2.7.13.3"/>
    </reaction>
</comment>
<dbReference type="InterPro" id="IPR003594">
    <property type="entry name" value="HATPase_dom"/>
</dbReference>
<evidence type="ECO:0000256" key="3">
    <source>
        <dbReference type="ARBA" id="ARBA00012438"/>
    </source>
</evidence>
<feature type="transmembrane region" description="Helical" evidence="14">
    <location>
        <begin position="316"/>
        <end position="338"/>
    </location>
</feature>
<keyword evidence="17" id="KW-1185">Reference proteome</keyword>
<comment type="caution">
    <text evidence="16">The sequence shown here is derived from an EMBL/GenBank/DDBJ whole genome shotgun (WGS) entry which is preliminary data.</text>
</comment>
<dbReference type="Gene3D" id="3.30.450.40">
    <property type="match status" value="1"/>
</dbReference>